<organism evidence="2 3">
    <name type="scientific">Acrobeloides nanus</name>
    <dbReference type="NCBI Taxonomy" id="290746"/>
    <lineage>
        <taxon>Eukaryota</taxon>
        <taxon>Metazoa</taxon>
        <taxon>Ecdysozoa</taxon>
        <taxon>Nematoda</taxon>
        <taxon>Chromadorea</taxon>
        <taxon>Rhabditida</taxon>
        <taxon>Tylenchina</taxon>
        <taxon>Cephalobomorpha</taxon>
        <taxon>Cephaloboidea</taxon>
        <taxon>Cephalobidae</taxon>
        <taxon>Acrobeloides</taxon>
    </lineage>
</organism>
<dbReference type="WBParaSite" id="ACRNAN_scaffold3087.g14000.t1">
    <property type="protein sequence ID" value="ACRNAN_scaffold3087.g14000.t1"/>
    <property type="gene ID" value="ACRNAN_scaffold3087.g14000"/>
</dbReference>
<dbReference type="AlphaFoldDB" id="A0A914DL49"/>
<evidence type="ECO:0000313" key="2">
    <source>
        <dbReference type="Proteomes" id="UP000887540"/>
    </source>
</evidence>
<accession>A0A914DL49</accession>
<name>A0A914DL49_9BILA</name>
<feature type="region of interest" description="Disordered" evidence="1">
    <location>
        <begin position="60"/>
        <end position="94"/>
    </location>
</feature>
<protein>
    <submittedName>
        <fullName evidence="3">Uncharacterized protein</fullName>
    </submittedName>
</protein>
<feature type="compositionally biased region" description="Basic and acidic residues" evidence="1">
    <location>
        <begin position="62"/>
        <end position="71"/>
    </location>
</feature>
<reference evidence="3" key="1">
    <citation type="submission" date="2022-11" db="UniProtKB">
        <authorList>
            <consortium name="WormBaseParasite"/>
        </authorList>
    </citation>
    <scope>IDENTIFICATION</scope>
</reference>
<evidence type="ECO:0000313" key="3">
    <source>
        <dbReference type="WBParaSite" id="ACRNAN_scaffold3087.g14000.t1"/>
    </source>
</evidence>
<keyword evidence="2" id="KW-1185">Reference proteome</keyword>
<proteinExistence type="predicted"/>
<evidence type="ECO:0000256" key="1">
    <source>
        <dbReference type="SAM" id="MobiDB-lite"/>
    </source>
</evidence>
<feature type="compositionally biased region" description="Polar residues" evidence="1">
    <location>
        <begin position="81"/>
        <end position="94"/>
    </location>
</feature>
<dbReference type="Gene3D" id="1.25.40.20">
    <property type="entry name" value="Ankyrin repeat-containing domain"/>
    <property type="match status" value="1"/>
</dbReference>
<sequence length="160" mass="17791">MLLEKEAKTSILNSDGKSPLDLAQEQNNRNLIQILTESIHVPADDSGIFDLSSMSQSLQIKRSAEDTGSEVKKRKRKLSPSHGNSSIPPIKQSDTFAVNEPRDEYLSSIGLKSSFLHGTTYQLKLLILFLQRGLHQGYSFRLATKMDAAEKFDDLAQGVK</sequence>
<dbReference type="InterPro" id="IPR036770">
    <property type="entry name" value="Ankyrin_rpt-contain_sf"/>
</dbReference>
<dbReference type="Proteomes" id="UP000887540">
    <property type="component" value="Unplaced"/>
</dbReference>